<evidence type="ECO:0000259" key="1">
    <source>
        <dbReference type="Pfam" id="PF01575"/>
    </source>
</evidence>
<dbReference type="Proteomes" id="UP001204562">
    <property type="component" value="Unassembled WGS sequence"/>
</dbReference>
<name>A0AAW5JS00_9FIRM</name>
<dbReference type="AlphaFoldDB" id="A0AAW5JS00"/>
<reference evidence="2" key="1">
    <citation type="submission" date="2022-06" db="EMBL/GenBank/DDBJ databases">
        <title>Isolation of gut microbiota from human fecal samples.</title>
        <authorList>
            <person name="Pamer E.G."/>
            <person name="Barat B."/>
            <person name="Waligurski E."/>
            <person name="Medina S."/>
            <person name="Paddock L."/>
            <person name="Mostad J."/>
        </authorList>
    </citation>
    <scope>NUCLEOTIDE SEQUENCE</scope>
    <source>
        <strain evidence="2">DFI.9.91</strain>
    </source>
</reference>
<proteinExistence type="predicted"/>
<dbReference type="RefSeq" id="WP_256303690.1">
    <property type="nucleotide sequence ID" value="NZ_JANFYS010000011.1"/>
</dbReference>
<accession>A0AAW5JS00</accession>
<dbReference type="InterPro" id="IPR052342">
    <property type="entry name" value="MCH/BMMD"/>
</dbReference>
<evidence type="ECO:0000313" key="2">
    <source>
        <dbReference type="EMBL" id="MCQ4770179.1"/>
    </source>
</evidence>
<dbReference type="Gene3D" id="3.10.129.10">
    <property type="entry name" value="Hotdog Thioesterase"/>
    <property type="match status" value="1"/>
</dbReference>
<organism evidence="2 3">
    <name type="scientific">Intestinimonas massiliensis</name>
    <name type="common">ex Afouda et al. 2020</name>
    <dbReference type="NCBI Taxonomy" id="1673721"/>
    <lineage>
        <taxon>Bacteria</taxon>
        <taxon>Bacillati</taxon>
        <taxon>Bacillota</taxon>
        <taxon>Clostridia</taxon>
        <taxon>Eubacteriales</taxon>
        <taxon>Intestinimonas</taxon>
    </lineage>
</organism>
<evidence type="ECO:0000313" key="3">
    <source>
        <dbReference type="Proteomes" id="UP001204562"/>
    </source>
</evidence>
<feature type="domain" description="MaoC-like" evidence="1">
    <location>
        <begin position="17"/>
        <end position="123"/>
    </location>
</feature>
<dbReference type="PANTHER" id="PTHR43664:SF1">
    <property type="entry name" value="BETA-METHYLMALYL-COA DEHYDRATASE"/>
    <property type="match status" value="1"/>
</dbReference>
<dbReference type="PANTHER" id="PTHR43664">
    <property type="entry name" value="MONOAMINE OXIDASE-RELATED"/>
    <property type="match status" value="1"/>
</dbReference>
<sequence length="153" mass="16854">MSYLYNPKGFYLEDYEIGREYTSQGRTITDADVVNFAGVSGDFNPLHTDEEFGKANQFGKRIAHGALGFIISTGLNNQMGIAEGTTIAFIECTVKYTAPLLIGDTVHIVVIPTEVIHSSKPGKGILKQLVKLVNQDERVIMESNQTLMVKSRV</sequence>
<comment type="caution">
    <text evidence="2">The sequence shown here is derived from an EMBL/GenBank/DDBJ whole genome shotgun (WGS) entry which is preliminary data.</text>
</comment>
<dbReference type="InterPro" id="IPR029069">
    <property type="entry name" value="HotDog_dom_sf"/>
</dbReference>
<dbReference type="Pfam" id="PF01575">
    <property type="entry name" value="MaoC_dehydratas"/>
    <property type="match status" value="1"/>
</dbReference>
<dbReference type="SUPFAM" id="SSF54637">
    <property type="entry name" value="Thioesterase/thiol ester dehydrase-isomerase"/>
    <property type="match status" value="1"/>
</dbReference>
<gene>
    <name evidence="2" type="ORF">NE579_06820</name>
</gene>
<dbReference type="EMBL" id="JANFYS010000011">
    <property type="protein sequence ID" value="MCQ4770179.1"/>
    <property type="molecule type" value="Genomic_DNA"/>
</dbReference>
<protein>
    <submittedName>
        <fullName evidence="2">MaoC family dehydratase N-terminal domain-containing protein</fullName>
    </submittedName>
</protein>
<dbReference type="InterPro" id="IPR002539">
    <property type="entry name" value="MaoC-like_dom"/>
</dbReference>